<evidence type="ECO:0000313" key="3">
    <source>
        <dbReference type="EMBL" id="OKH14049.1"/>
    </source>
</evidence>
<keyword evidence="1" id="KW-0732">Signal</keyword>
<feature type="chain" id="PRO_5012775577" description="Rhamnogalacturonase A/B/Epimerase-like pectate lyase domain-containing protein" evidence="1">
    <location>
        <begin position="27"/>
        <end position="662"/>
    </location>
</feature>
<dbReference type="InterPro" id="IPR024535">
    <property type="entry name" value="RHGA/B-epi-like_pectate_lyase"/>
</dbReference>
<feature type="domain" description="Rhamnogalacturonase A/B/Epimerase-like pectate lyase" evidence="2">
    <location>
        <begin position="62"/>
        <end position="281"/>
    </location>
</feature>
<dbReference type="Pfam" id="PF12708">
    <property type="entry name" value="Pect-lyase_RHGA_epim"/>
    <property type="match status" value="2"/>
</dbReference>
<keyword evidence="4" id="KW-1185">Reference proteome</keyword>
<evidence type="ECO:0000256" key="1">
    <source>
        <dbReference type="SAM" id="SignalP"/>
    </source>
</evidence>
<protein>
    <recommendedName>
        <fullName evidence="2">Rhamnogalacturonase A/B/Epimerase-like pectate lyase domain-containing protein</fullName>
    </recommendedName>
</protein>
<feature type="domain" description="Rhamnogalacturonase A/B/Epimerase-like pectate lyase" evidence="2">
    <location>
        <begin position="396"/>
        <end position="538"/>
    </location>
</feature>
<dbReference type="EMBL" id="MRCA01000005">
    <property type="protein sequence ID" value="OKH14049.1"/>
    <property type="molecule type" value="Genomic_DNA"/>
</dbReference>
<dbReference type="Proteomes" id="UP000186391">
    <property type="component" value="Unassembled WGS sequence"/>
</dbReference>
<accession>A0A1U7GZU1</accession>
<evidence type="ECO:0000259" key="2">
    <source>
        <dbReference type="Pfam" id="PF12708"/>
    </source>
</evidence>
<sequence length="662" mass="72262">MFFAKASIYKQIPCLVFVALVTSTCADYTKNTDIQIAQATPGVAENIVFPKNVGVIDVTAPEYGAIPNDGKDDTEAIQKALSRFPGQGRIIYLPNGVYDISNSLHWPSGERNRSNYKYTTLQGQSRDRVIIRLQDQSPLFQDSSKPRPVISTGFDPDLDPNSEDFKASLVAQRFANSVRNLTIKVGKNNPGAEGLNFVANNQGAVRSVKIISEDKKGTTGLALTHGELGPLLIEDVEIVGFDYGVRTNNGINGITIQNLTVREQNFAGILNNGQAMSLEGFNSINSVSAIINGFDPKKRLHLGGTLTLVNAKLIGRDGAQKLPAISSVGFIYARNVTSSGYKNILLNKTANKIVKGSSLDEYTSHPSTSQLASPSKSLQLPIKQFPKLKWDNPQKWVSVEKFGAIGDDDKDDTAAFQAAIDSGATTVVVPGGKGTFIIDGSLRLRGKLERFISTGAALKGKGEIIADKGSKSTLIIENFIVRYGSKLMWKNVANRTVVYRSILQLNLESNGTGDLFIDDATMQKLRFLNPAQNIWARQLNPEGDSETNVVNNGAKLWILGLKTEKGKIKIDTTNKGFTEVLGGLIYAAGRQDPKEPLFRIVNASAAFIGVADTYFDQDTYQIWVEETRGSKTQKLTRDKVLDRMAGNGRVLLLYTGFEKLPR</sequence>
<organism evidence="3 4">
    <name type="scientific">Fischerella major NIES-592</name>
    <dbReference type="NCBI Taxonomy" id="210994"/>
    <lineage>
        <taxon>Bacteria</taxon>
        <taxon>Bacillati</taxon>
        <taxon>Cyanobacteriota</taxon>
        <taxon>Cyanophyceae</taxon>
        <taxon>Nostocales</taxon>
        <taxon>Hapalosiphonaceae</taxon>
        <taxon>Fischerella</taxon>
    </lineage>
</organism>
<feature type="signal peptide" evidence="1">
    <location>
        <begin position="1"/>
        <end position="26"/>
    </location>
</feature>
<dbReference type="OrthoDB" id="9757799at2"/>
<comment type="caution">
    <text evidence="3">The sequence shown here is derived from an EMBL/GenBank/DDBJ whole genome shotgun (WGS) entry which is preliminary data.</text>
</comment>
<dbReference type="InterPro" id="IPR011050">
    <property type="entry name" value="Pectin_lyase_fold/virulence"/>
</dbReference>
<gene>
    <name evidence="3" type="ORF">NIES592_12100</name>
</gene>
<dbReference type="SUPFAM" id="SSF51126">
    <property type="entry name" value="Pectin lyase-like"/>
    <property type="match status" value="2"/>
</dbReference>
<dbReference type="Gene3D" id="2.160.20.10">
    <property type="entry name" value="Single-stranded right-handed beta-helix, Pectin lyase-like"/>
    <property type="match status" value="2"/>
</dbReference>
<dbReference type="RefSeq" id="WP_073555861.1">
    <property type="nucleotide sequence ID" value="NZ_MRCA01000005.1"/>
</dbReference>
<evidence type="ECO:0000313" key="4">
    <source>
        <dbReference type="Proteomes" id="UP000186391"/>
    </source>
</evidence>
<proteinExistence type="predicted"/>
<name>A0A1U7GZU1_9CYAN</name>
<dbReference type="AlphaFoldDB" id="A0A1U7GZU1"/>
<reference evidence="3 4" key="1">
    <citation type="submission" date="2016-11" db="EMBL/GenBank/DDBJ databases">
        <title>Draft Genome Sequences of Nine Cyanobacterial Strains from Diverse Habitats.</title>
        <authorList>
            <person name="Zhu T."/>
            <person name="Hou S."/>
            <person name="Lu X."/>
            <person name="Hess W.R."/>
        </authorList>
    </citation>
    <scope>NUCLEOTIDE SEQUENCE [LARGE SCALE GENOMIC DNA]</scope>
    <source>
        <strain evidence="3 4">NIES-592</strain>
    </source>
</reference>
<dbReference type="InterPro" id="IPR012334">
    <property type="entry name" value="Pectin_lyas_fold"/>
</dbReference>